<evidence type="ECO:0000256" key="10">
    <source>
        <dbReference type="SAM" id="MobiDB-lite"/>
    </source>
</evidence>
<sequence length="642" mass="71540">MNCYQKFYTNQIHSSSLLCQLATMWKSQVLCDAIIRSGSVITKAHRVVLVAACPMLQSMENAAVGSHLEVRLAADIKQESIQTFLQYLYEGFMMLTEQNSRDVEKIARLLQVDSVIKCCADFNKCLGTKTGQMSANDQYKYTFHDMIEFKHVRSSEMQKTVQERTVKRNADYPRPPSPGSKRQRTQDMHADDTTSMASSYGHMAPDPWDRVPKLGMPFHTRVGQSSQQAGVIDMLEDSLELIETDPPDSSGGRAGKDQRSSQKGVSIAVASQVNSSTDLQVVDVATEQARSEARSRTSLPSQTRTAPANQTNSVSENGKSTNSHPAAKPSTHPSTPVMNEKLQVNSPPAMSPSSSQFNNRSSPQVRPESSAQKPFAAGSESQSSKPPQQQSSEIASNTNTVETVSEPSAREMSEEGQQIQQKPTKPPTPDKPSTNLSIVKIESDEDEDPGAMEMYINMSGGGGESIRVQRADHTDQEEGDPQADWMRDEMSNEDSNVSGDQSNSWVYPPGSQAQYKGYVREKASQGGSRTCNEHFPIEYSNSVDLFNIQRLAANAVELHSAQHRLVRNEDYKYKVCFQCHKDKTKTKKGWRVYTHFKCEHCNIPLCTGGRGTRRCFEIFHRERGITEIIAEYDPRMLFSNMK</sequence>
<dbReference type="Gene3D" id="3.30.710.10">
    <property type="entry name" value="Potassium Channel Kv1.1, Chain A"/>
    <property type="match status" value="1"/>
</dbReference>
<accession>A0A8W8NE12</accession>
<feature type="region of interest" description="Disordered" evidence="10">
    <location>
        <begin position="470"/>
        <end position="509"/>
    </location>
</feature>
<dbReference type="GO" id="GO:0005634">
    <property type="term" value="C:nucleus"/>
    <property type="evidence" value="ECO:0007669"/>
    <property type="project" value="UniProtKB-SubCell"/>
</dbReference>
<feature type="compositionally biased region" description="Basic and acidic residues" evidence="10">
    <location>
        <begin position="154"/>
        <end position="171"/>
    </location>
</feature>
<dbReference type="SMART" id="SM00225">
    <property type="entry name" value="BTB"/>
    <property type="match status" value="1"/>
</dbReference>
<dbReference type="PROSITE" id="PS50097">
    <property type="entry name" value="BTB"/>
    <property type="match status" value="1"/>
</dbReference>
<evidence type="ECO:0000313" key="12">
    <source>
        <dbReference type="EnsemblMetazoa" id="G5760.9:cds"/>
    </source>
</evidence>
<evidence type="ECO:0000256" key="1">
    <source>
        <dbReference type="ARBA" id="ARBA00004123"/>
    </source>
</evidence>
<evidence type="ECO:0000256" key="3">
    <source>
        <dbReference type="ARBA" id="ARBA00022737"/>
    </source>
</evidence>
<feature type="compositionally biased region" description="Low complexity" evidence="10">
    <location>
        <begin position="379"/>
        <end position="393"/>
    </location>
</feature>
<feature type="region of interest" description="Disordered" evidence="10">
    <location>
        <begin position="154"/>
        <end position="206"/>
    </location>
</feature>
<keyword evidence="5" id="KW-0862">Zinc</keyword>
<evidence type="ECO:0000256" key="6">
    <source>
        <dbReference type="ARBA" id="ARBA00023015"/>
    </source>
</evidence>
<dbReference type="InterPro" id="IPR000210">
    <property type="entry name" value="BTB/POZ_dom"/>
</dbReference>
<evidence type="ECO:0000256" key="4">
    <source>
        <dbReference type="ARBA" id="ARBA00022771"/>
    </source>
</evidence>
<dbReference type="GO" id="GO:0000981">
    <property type="term" value="F:DNA-binding transcription factor activity, RNA polymerase II-specific"/>
    <property type="evidence" value="ECO:0007669"/>
    <property type="project" value="TreeGrafter"/>
</dbReference>
<keyword evidence="9" id="KW-0539">Nucleus</keyword>
<keyword evidence="4" id="KW-0863">Zinc-finger</keyword>
<organism evidence="12 13">
    <name type="scientific">Magallana gigas</name>
    <name type="common">Pacific oyster</name>
    <name type="synonym">Crassostrea gigas</name>
    <dbReference type="NCBI Taxonomy" id="29159"/>
    <lineage>
        <taxon>Eukaryota</taxon>
        <taxon>Metazoa</taxon>
        <taxon>Spiralia</taxon>
        <taxon>Lophotrochozoa</taxon>
        <taxon>Mollusca</taxon>
        <taxon>Bivalvia</taxon>
        <taxon>Autobranchia</taxon>
        <taxon>Pteriomorphia</taxon>
        <taxon>Ostreida</taxon>
        <taxon>Ostreoidea</taxon>
        <taxon>Ostreidae</taxon>
        <taxon>Magallana</taxon>
    </lineage>
</organism>
<dbReference type="AlphaFoldDB" id="A0A8W8NE12"/>
<dbReference type="GO" id="GO:0000978">
    <property type="term" value="F:RNA polymerase II cis-regulatory region sequence-specific DNA binding"/>
    <property type="evidence" value="ECO:0007669"/>
    <property type="project" value="TreeGrafter"/>
</dbReference>
<dbReference type="Proteomes" id="UP000005408">
    <property type="component" value="Unassembled WGS sequence"/>
</dbReference>
<feature type="compositionally biased region" description="Polar residues" evidence="10">
    <location>
        <begin position="331"/>
        <end position="348"/>
    </location>
</feature>
<dbReference type="PANTHER" id="PTHR46105:SF5">
    <property type="entry name" value="ZINC FINGER AND BTB DOMAIN-CONTAINING PROTEIN 44 ISOFORM X1"/>
    <property type="match status" value="1"/>
</dbReference>
<dbReference type="RefSeq" id="XP_011423085.2">
    <property type="nucleotide sequence ID" value="XM_011424783.4"/>
</dbReference>
<feature type="compositionally biased region" description="Polar residues" evidence="10">
    <location>
        <begin position="394"/>
        <end position="406"/>
    </location>
</feature>
<dbReference type="Pfam" id="PF13842">
    <property type="entry name" value="zf-Tnp_2"/>
    <property type="match status" value="1"/>
</dbReference>
<evidence type="ECO:0000256" key="5">
    <source>
        <dbReference type="ARBA" id="ARBA00022833"/>
    </source>
</evidence>
<evidence type="ECO:0000259" key="11">
    <source>
        <dbReference type="PROSITE" id="PS50097"/>
    </source>
</evidence>
<keyword evidence="7" id="KW-0238">DNA-binding</keyword>
<protein>
    <recommendedName>
        <fullName evidence="11">BTB domain-containing protein</fullName>
    </recommendedName>
</protein>
<feature type="compositionally biased region" description="Low complexity" evidence="10">
    <location>
        <begin position="351"/>
        <end position="364"/>
    </location>
</feature>
<evidence type="ECO:0000256" key="7">
    <source>
        <dbReference type="ARBA" id="ARBA00023125"/>
    </source>
</evidence>
<dbReference type="Pfam" id="PF00651">
    <property type="entry name" value="BTB"/>
    <property type="match status" value="1"/>
</dbReference>
<feature type="compositionally biased region" description="Polar residues" evidence="10">
    <location>
        <begin position="296"/>
        <end position="324"/>
    </location>
</feature>
<evidence type="ECO:0000256" key="9">
    <source>
        <dbReference type="ARBA" id="ARBA00023242"/>
    </source>
</evidence>
<keyword evidence="6" id="KW-0805">Transcription regulation</keyword>
<keyword evidence="13" id="KW-1185">Reference proteome</keyword>
<dbReference type="GeneID" id="105325284"/>
<evidence type="ECO:0000313" key="13">
    <source>
        <dbReference type="Proteomes" id="UP000005408"/>
    </source>
</evidence>
<evidence type="ECO:0000256" key="8">
    <source>
        <dbReference type="ARBA" id="ARBA00023163"/>
    </source>
</evidence>
<keyword evidence="3" id="KW-0677">Repeat</keyword>
<dbReference type="InterPro" id="IPR011333">
    <property type="entry name" value="SKP1/BTB/POZ_sf"/>
</dbReference>
<comment type="subcellular location">
    <subcellularLocation>
        <location evidence="1">Nucleus</location>
    </subcellularLocation>
</comment>
<dbReference type="InterPro" id="IPR032718">
    <property type="entry name" value="PGBD4_Znf_C"/>
</dbReference>
<reference evidence="12" key="1">
    <citation type="submission" date="2022-08" db="UniProtKB">
        <authorList>
            <consortium name="EnsemblMetazoa"/>
        </authorList>
    </citation>
    <scope>IDENTIFICATION</scope>
    <source>
        <strain evidence="12">05x7-T-G4-1.051#20</strain>
    </source>
</reference>
<proteinExistence type="predicted"/>
<keyword evidence="2" id="KW-0479">Metal-binding</keyword>
<dbReference type="InterPro" id="IPR050457">
    <property type="entry name" value="ZnFinger_BTB_dom_contain"/>
</dbReference>
<dbReference type="SUPFAM" id="SSF54695">
    <property type="entry name" value="POZ domain"/>
    <property type="match status" value="1"/>
</dbReference>
<keyword evidence="8" id="KW-0804">Transcription</keyword>
<name>A0A8W8NE12_MAGGI</name>
<evidence type="ECO:0000256" key="2">
    <source>
        <dbReference type="ARBA" id="ARBA00022723"/>
    </source>
</evidence>
<feature type="domain" description="BTB" evidence="11">
    <location>
        <begin position="31"/>
        <end position="97"/>
    </location>
</feature>
<dbReference type="GO" id="GO:0008270">
    <property type="term" value="F:zinc ion binding"/>
    <property type="evidence" value="ECO:0007669"/>
    <property type="project" value="UniProtKB-KW"/>
</dbReference>
<feature type="region of interest" description="Disordered" evidence="10">
    <location>
        <begin position="286"/>
        <end position="452"/>
    </location>
</feature>
<dbReference type="PANTHER" id="PTHR46105">
    <property type="entry name" value="AGAP004733-PA"/>
    <property type="match status" value="1"/>
</dbReference>
<feature type="compositionally biased region" description="Polar residues" evidence="10">
    <location>
        <begin position="493"/>
        <end position="505"/>
    </location>
</feature>
<feature type="region of interest" description="Disordered" evidence="10">
    <location>
        <begin position="242"/>
        <end position="268"/>
    </location>
</feature>
<dbReference type="EnsemblMetazoa" id="G5760.9">
    <property type="protein sequence ID" value="G5760.9:cds"/>
    <property type="gene ID" value="G5760"/>
</dbReference>